<dbReference type="Proteomes" id="UP000325315">
    <property type="component" value="Unassembled WGS sequence"/>
</dbReference>
<evidence type="ECO:0000313" key="2">
    <source>
        <dbReference type="Proteomes" id="UP000325315"/>
    </source>
</evidence>
<accession>A0A5B6UGU3</accession>
<dbReference type="OrthoDB" id="986409at2759"/>
<comment type="caution">
    <text evidence="1">The sequence shown here is derived from an EMBL/GenBank/DDBJ whole genome shotgun (WGS) entry which is preliminary data.</text>
</comment>
<evidence type="ECO:0000313" key="1">
    <source>
        <dbReference type="EMBL" id="KAA3457201.1"/>
    </source>
</evidence>
<reference evidence="2" key="1">
    <citation type="journal article" date="2019" name="Plant Biotechnol. J.">
        <title>Genome sequencing of the Australian wild diploid species Gossypium australe highlights disease resistance and delayed gland morphogenesis.</title>
        <authorList>
            <person name="Cai Y."/>
            <person name="Cai X."/>
            <person name="Wang Q."/>
            <person name="Wang P."/>
            <person name="Zhang Y."/>
            <person name="Cai C."/>
            <person name="Xu Y."/>
            <person name="Wang K."/>
            <person name="Zhou Z."/>
            <person name="Wang C."/>
            <person name="Geng S."/>
            <person name="Li B."/>
            <person name="Dong Q."/>
            <person name="Hou Y."/>
            <person name="Wang H."/>
            <person name="Ai P."/>
            <person name="Liu Z."/>
            <person name="Yi F."/>
            <person name="Sun M."/>
            <person name="An G."/>
            <person name="Cheng J."/>
            <person name="Zhang Y."/>
            <person name="Shi Q."/>
            <person name="Xie Y."/>
            <person name="Shi X."/>
            <person name="Chang Y."/>
            <person name="Huang F."/>
            <person name="Chen Y."/>
            <person name="Hong S."/>
            <person name="Mi L."/>
            <person name="Sun Q."/>
            <person name="Zhang L."/>
            <person name="Zhou B."/>
            <person name="Peng R."/>
            <person name="Zhang X."/>
            <person name="Liu F."/>
        </authorList>
    </citation>
    <scope>NUCLEOTIDE SEQUENCE [LARGE SCALE GENOMIC DNA]</scope>
    <source>
        <strain evidence="2">cv. PA1801</strain>
    </source>
</reference>
<dbReference type="AlphaFoldDB" id="A0A5B6UGU3"/>
<gene>
    <name evidence="1" type="ORF">EPI10_003911</name>
</gene>
<proteinExistence type="predicted"/>
<name>A0A5B6UGU3_9ROSI</name>
<keyword evidence="2" id="KW-1185">Reference proteome</keyword>
<organism evidence="1 2">
    <name type="scientific">Gossypium australe</name>
    <dbReference type="NCBI Taxonomy" id="47621"/>
    <lineage>
        <taxon>Eukaryota</taxon>
        <taxon>Viridiplantae</taxon>
        <taxon>Streptophyta</taxon>
        <taxon>Embryophyta</taxon>
        <taxon>Tracheophyta</taxon>
        <taxon>Spermatophyta</taxon>
        <taxon>Magnoliopsida</taxon>
        <taxon>eudicotyledons</taxon>
        <taxon>Gunneridae</taxon>
        <taxon>Pentapetalae</taxon>
        <taxon>rosids</taxon>
        <taxon>malvids</taxon>
        <taxon>Malvales</taxon>
        <taxon>Malvaceae</taxon>
        <taxon>Malvoideae</taxon>
        <taxon>Gossypium</taxon>
    </lineage>
</organism>
<sequence length="183" mass="21239">MQNFRMRSLHFNNLMTNICMRHESGSRSYYKNPITMFDTFNNGFNAHTRIMVGASANGSLLSKSYNEAYEILERISSNNYQCLTQTTIRRRVTEVHEPCFQELPVKSRVNLLHGESELEWSVVEFVQSFMVKPSEFFMEQSMVQKPPPIGLLTSLENLLKEYMTKNDSLSQGQATLIQDQQQH</sequence>
<dbReference type="EMBL" id="SMMG02000011">
    <property type="protein sequence ID" value="KAA3457201.1"/>
    <property type="molecule type" value="Genomic_DNA"/>
</dbReference>
<protein>
    <submittedName>
        <fullName evidence="1">Uncharacterized protein</fullName>
    </submittedName>
</protein>